<dbReference type="GO" id="GO:0004519">
    <property type="term" value="F:endonuclease activity"/>
    <property type="evidence" value="ECO:0007669"/>
    <property type="project" value="InterPro"/>
</dbReference>
<dbReference type="GO" id="GO:0003676">
    <property type="term" value="F:nucleic acid binding"/>
    <property type="evidence" value="ECO:0007669"/>
    <property type="project" value="InterPro"/>
</dbReference>
<dbReference type="GO" id="GO:0008270">
    <property type="term" value="F:zinc ion binding"/>
    <property type="evidence" value="ECO:0007669"/>
    <property type="project" value="InterPro"/>
</dbReference>
<name>A0A415MCE1_9FIRM</name>
<evidence type="ECO:0000259" key="1">
    <source>
        <dbReference type="Pfam" id="PF01844"/>
    </source>
</evidence>
<evidence type="ECO:0000313" key="4">
    <source>
        <dbReference type="Proteomes" id="UP000284794"/>
    </source>
</evidence>
<protein>
    <recommendedName>
        <fullName evidence="1">HNH domain-containing protein</fullName>
    </recommendedName>
</protein>
<proteinExistence type="predicted"/>
<feature type="domain" description="HNH" evidence="1">
    <location>
        <begin position="59"/>
        <end position="112"/>
    </location>
</feature>
<dbReference type="Proteomes" id="UP000285201">
    <property type="component" value="Unassembled WGS sequence"/>
</dbReference>
<dbReference type="AlphaFoldDB" id="A0A415MCE1"/>
<evidence type="ECO:0000313" key="2">
    <source>
        <dbReference type="EMBL" id="RHD05724.1"/>
    </source>
</evidence>
<evidence type="ECO:0000313" key="3">
    <source>
        <dbReference type="EMBL" id="RHL69186.1"/>
    </source>
</evidence>
<dbReference type="Proteomes" id="UP000284794">
    <property type="component" value="Unassembled WGS sequence"/>
</dbReference>
<gene>
    <name evidence="3" type="ORF">DW007_06525</name>
    <name evidence="2" type="ORF">DW811_12665</name>
</gene>
<dbReference type="Pfam" id="PF01844">
    <property type="entry name" value="HNH"/>
    <property type="match status" value="1"/>
</dbReference>
<reference evidence="4 5" key="1">
    <citation type="submission" date="2018-08" db="EMBL/GenBank/DDBJ databases">
        <title>A genome reference for cultivated species of the human gut microbiota.</title>
        <authorList>
            <person name="Zou Y."/>
            <person name="Xue W."/>
            <person name="Luo G."/>
        </authorList>
    </citation>
    <scope>NUCLEOTIDE SEQUENCE [LARGE SCALE GENOMIC DNA]</scope>
    <source>
        <strain evidence="3 5">AF36-7BH</strain>
        <strain evidence="2 4">AM32-2AC</strain>
    </source>
</reference>
<dbReference type="RefSeq" id="WP_118149116.1">
    <property type="nucleotide sequence ID" value="NZ_QROY01000004.1"/>
</dbReference>
<dbReference type="Gene3D" id="1.10.30.50">
    <property type="match status" value="1"/>
</dbReference>
<dbReference type="EMBL" id="QSIS01000021">
    <property type="protein sequence ID" value="RHD05724.1"/>
    <property type="molecule type" value="Genomic_DNA"/>
</dbReference>
<dbReference type="InterPro" id="IPR002711">
    <property type="entry name" value="HNH"/>
</dbReference>
<evidence type="ECO:0000313" key="5">
    <source>
        <dbReference type="Proteomes" id="UP000285201"/>
    </source>
</evidence>
<dbReference type="EMBL" id="QROY01000004">
    <property type="protein sequence ID" value="RHL69186.1"/>
    <property type="molecule type" value="Genomic_DNA"/>
</dbReference>
<comment type="caution">
    <text evidence="3">The sequence shown here is derived from an EMBL/GenBank/DDBJ whole genome shotgun (WGS) entry which is preliminary data.</text>
</comment>
<sequence length="208" mass="24696">MDYRRTKYCPELIDVPQKKKEVEALVKAEHPYAKDMHSYISDNSQKFKLEFIKAYNGKCAYCGASIDLIKKTEFEIDHFLYEKASIFATKKEAGDIQNLILACHDCNHDKNSFWIKKEEFEELNPDGEKIKNVFIRDEQYYIRINDKFKYNTTIEEFYRKLHLGSELHRLDYLIMNIIGLQRSCENNSDLYVGLGKILDIIRQKRNIM</sequence>
<accession>A0A415MCE1</accession>
<organism evidence="3 5">
    <name type="scientific">Lachnospira eligens</name>
    <dbReference type="NCBI Taxonomy" id="39485"/>
    <lineage>
        <taxon>Bacteria</taxon>
        <taxon>Bacillati</taxon>
        <taxon>Bacillota</taxon>
        <taxon>Clostridia</taxon>
        <taxon>Lachnospirales</taxon>
        <taxon>Lachnospiraceae</taxon>
        <taxon>Lachnospira</taxon>
    </lineage>
</organism>